<evidence type="ECO:0000313" key="1">
    <source>
        <dbReference type="EMBL" id="CAH3115809.1"/>
    </source>
</evidence>
<dbReference type="EMBL" id="CALNXJ010000015">
    <property type="protein sequence ID" value="CAH3115809.1"/>
    <property type="molecule type" value="Genomic_DNA"/>
</dbReference>
<dbReference type="Proteomes" id="UP001159428">
    <property type="component" value="Unassembled WGS sequence"/>
</dbReference>
<proteinExistence type="predicted"/>
<comment type="caution">
    <text evidence="1">The sequence shown here is derived from an EMBL/GenBank/DDBJ whole genome shotgun (WGS) entry which is preliminary data.</text>
</comment>
<name>A0AAU9WJH3_9CNID</name>
<accession>A0AAU9WJH3</accession>
<reference evidence="1 2" key="1">
    <citation type="submission" date="2022-05" db="EMBL/GenBank/DDBJ databases">
        <authorList>
            <consortium name="Genoscope - CEA"/>
            <person name="William W."/>
        </authorList>
    </citation>
    <scope>NUCLEOTIDE SEQUENCE [LARGE SCALE GENOMIC DNA]</scope>
</reference>
<organism evidence="1 2">
    <name type="scientific">Pocillopora meandrina</name>
    <dbReference type="NCBI Taxonomy" id="46732"/>
    <lineage>
        <taxon>Eukaryota</taxon>
        <taxon>Metazoa</taxon>
        <taxon>Cnidaria</taxon>
        <taxon>Anthozoa</taxon>
        <taxon>Hexacorallia</taxon>
        <taxon>Scleractinia</taxon>
        <taxon>Astrocoeniina</taxon>
        <taxon>Pocilloporidae</taxon>
        <taxon>Pocillopora</taxon>
    </lineage>
</organism>
<protein>
    <submittedName>
        <fullName evidence="1">Uncharacterized protein</fullName>
    </submittedName>
</protein>
<dbReference type="AlphaFoldDB" id="A0AAU9WJH3"/>
<gene>
    <name evidence="1" type="ORF">PMEA_00006772</name>
</gene>
<keyword evidence="2" id="KW-1185">Reference proteome</keyword>
<sequence length="124" mass="14220">MNSVDNFFHLSWRRLARRQEQWLDLCTSPPSAMPRGGPASYHCPYCDVTLVNIKKKLLFHDLYTAVRSDYLTPIDFVIELVDYNLFMSSGKVEAGLVKMTLRQVDASQNLSTALKNCALRCFQK</sequence>
<evidence type="ECO:0000313" key="2">
    <source>
        <dbReference type="Proteomes" id="UP001159428"/>
    </source>
</evidence>